<feature type="transmembrane region" description="Helical" evidence="10">
    <location>
        <begin position="178"/>
        <end position="197"/>
    </location>
</feature>
<keyword evidence="2 10" id="KW-0444">Lipid biosynthesis</keyword>
<keyword evidence="6 10" id="KW-1133">Transmembrane helix</keyword>
<dbReference type="OrthoDB" id="434092at2759"/>
<dbReference type="PANTHER" id="PTHR11157">
    <property type="entry name" value="FATTY ACID ACYL TRANSFERASE-RELATED"/>
    <property type="match status" value="1"/>
</dbReference>
<dbReference type="GO" id="GO:0042761">
    <property type="term" value="P:very long-chain fatty acid biosynthetic process"/>
    <property type="evidence" value="ECO:0007669"/>
    <property type="project" value="TreeGrafter"/>
</dbReference>
<evidence type="ECO:0000256" key="10">
    <source>
        <dbReference type="RuleBase" id="RU361115"/>
    </source>
</evidence>
<sequence length="234" mass="26431">MGSPAVVLLIIAGYNYFSLRLGPELMKNRRPLSIRPVVLAYNALNVFLSVYFFATMLQLTYLRGTVAGSNGLPPYSLFCEGTDNSSNGIPFLNHLWLYMLTKIAEMMDTVFFVLLKKNSHISFLHVFHHSIAFSTVWLVVNNGITGQTAMFPVLNSVVHTVMYAYYGLSALPPSLRPNLLVEAFVILAFHGAVPLFYDCGFPRAMAWIITTETVLFTWLFSRLCYQTYMLRKAD</sequence>
<keyword evidence="9 10" id="KW-0275">Fatty acid biosynthesis</keyword>
<dbReference type="VEuPathDB" id="VectorBase:HLOH_063470"/>
<name>A0A9J6FNH4_HAELO</name>
<dbReference type="GO" id="GO:0030148">
    <property type="term" value="P:sphingolipid biosynthetic process"/>
    <property type="evidence" value="ECO:0007669"/>
    <property type="project" value="TreeGrafter"/>
</dbReference>
<comment type="subcellular location">
    <subcellularLocation>
        <location evidence="1">Membrane</location>
        <topology evidence="1">Multi-pass membrane protein</topology>
    </subcellularLocation>
</comment>
<dbReference type="GO" id="GO:0034625">
    <property type="term" value="P:fatty acid elongation, monounsaturated fatty acid"/>
    <property type="evidence" value="ECO:0007669"/>
    <property type="project" value="TreeGrafter"/>
</dbReference>
<accession>A0A9J6FNH4</accession>
<feature type="transmembrane region" description="Helical" evidence="10">
    <location>
        <begin position="34"/>
        <end position="54"/>
    </location>
</feature>
<reference evidence="11 12" key="1">
    <citation type="journal article" date="2020" name="Cell">
        <title>Large-Scale Comparative Analyses of Tick Genomes Elucidate Their Genetic Diversity and Vector Capacities.</title>
        <authorList>
            <consortium name="Tick Genome and Microbiome Consortium (TIGMIC)"/>
            <person name="Jia N."/>
            <person name="Wang J."/>
            <person name="Shi W."/>
            <person name="Du L."/>
            <person name="Sun Y."/>
            <person name="Zhan W."/>
            <person name="Jiang J.F."/>
            <person name="Wang Q."/>
            <person name="Zhang B."/>
            <person name="Ji P."/>
            <person name="Bell-Sakyi L."/>
            <person name="Cui X.M."/>
            <person name="Yuan T.T."/>
            <person name="Jiang B.G."/>
            <person name="Yang W.F."/>
            <person name="Lam T.T."/>
            <person name="Chang Q.C."/>
            <person name="Ding S.J."/>
            <person name="Wang X.J."/>
            <person name="Zhu J.G."/>
            <person name="Ruan X.D."/>
            <person name="Zhao L."/>
            <person name="Wei J.T."/>
            <person name="Ye R.Z."/>
            <person name="Que T.C."/>
            <person name="Du C.H."/>
            <person name="Zhou Y.H."/>
            <person name="Cheng J.X."/>
            <person name="Dai P.F."/>
            <person name="Guo W.B."/>
            <person name="Han X.H."/>
            <person name="Huang E.J."/>
            <person name="Li L.F."/>
            <person name="Wei W."/>
            <person name="Gao Y.C."/>
            <person name="Liu J.Z."/>
            <person name="Shao H.Z."/>
            <person name="Wang X."/>
            <person name="Wang C.C."/>
            <person name="Yang T.C."/>
            <person name="Huo Q.B."/>
            <person name="Li W."/>
            <person name="Chen H.Y."/>
            <person name="Chen S.E."/>
            <person name="Zhou L.G."/>
            <person name="Ni X.B."/>
            <person name="Tian J.H."/>
            <person name="Sheng Y."/>
            <person name="Liu T."/>
            <person name="Pan Y.S."/>
            <person name="Xia L.Y."/>
            <person name="Li J."/>
            <person name="Zhao F."/>
            <person name="Cao W.C."/>
        </authorList>
    </citation>
    <scope>NUCLEOTIDE SEQUENCE [LARGE SCALE GENOMIC DNA]</scope>
    <source>
        <strain evidence="11">HaeL-2018</strain>
    </source>
</reference>
<proteinExistence type="inferred from homology"/>
<evidence type="ECO:0000256" key="4">
    <source>
        <dbReference type="ARBA" id="ARBA00022692"/>
    </source>
</evidence>
<gene>
    <name evidence="11" type="ORF">HPB48_016642</name>
</gene>
<evidence type="ECO:0000256" key="9">
    <source>
        <dbReference type="ARBA" id="ARBA00023160"/>
    </source>
</evidence>
<comment type="caution">
    <text evidence="11">The sequence shown here is derived from an EMBL/GenBank/DDBJ whole genome shotgun (WGS) entry which is preliminary data.</text>
</comment>
<organism evidence="11 12">
    <name type="scientific">Haemaphysalis longicornis</name>
    <name type="common">Bush tick</name>
    <dbReference type="NCBI Taxonomy" id="44386"/>
    <lineage>
        <taxon>Eukaryota</taxon>
        <taxon>Metazoa</taxon>
        <taxon>Ecdysozoa</taxon>
        <taxon>Arthropoda</taxon>
        <taxon>Chelicerata</taxon>
        <taxon>Arachnida</taxon>
        <taxon>Acari</taxon>
        <taxon>Parasitiformes</taxon>
        <taxon>Ixodida</taxon>
        <taxon>Ixodoidea</taxon>
        <taxon>Ixodidae</taxon>
        <taxon>Haemaphysalinae</taxon>
        <taxon>Haemaphysalis</taxon>
    </lineage>
</organism>
<dbReference type="PANTHER" id="PTHR11157:SF69">
    <property type="entry name" value="ELONGATION OF VERY LONG CHAIN FATTY ACIDS PROTEIN 7"/>
    <property type="match status" value="1"/>
</dbReference>
<dbReference type="EMBL" id="JABSTR010000002">
    <property type="protein sequence ID" value="KAH9363809.1"/>
    <property type="molecule type" value="Genomic_DNA"/>
</dbReference>
<comment type="catalytic activity">
    <reaction evidence="10">
        <text>a very-long-chain acyl-CoA + malonyl-CoA + H(+) = a very-long-chain 3-oxoacyl-CoA + CO2 + CoA</text>
        <dbReference type="Rhea" id="RHEA:32727"/>
        <dbReference type="ChEBI" id="CHEBI:15378"/>
        <dbReference type="ChEBI" id="CHEBI:16526"/>
        <dbReference type="ChEBI" id="CHEBI:57287"/>
        <dbReference type="ChEBI" id="CHEBI:57384"/>
        <dbReference type="ChEBI" id="CHEBI:90725"/>
        <dbReference type="ChEBI" id="CHEBI:90736"/>
        <dbReference type="EC" id="2.3.1.199"/>
    </reaction>
</comment>
<dbReference type="Proteomes" id="UP000821853">
    <property type="component" value="Chromosome 10"/>
</dbReference>
<evidence type="ECO:0000256" key="2">
    <source>
        <dbReference type="ARBA" id="ARBA00022516"/>
    </source>
</evidence>
<comment type="similarity">
    <text evidence="10">Belongs to the ELO family.</text>
</comment>
<evidence type="ECO:0000313" key="12">
    <source>
        <dbReference type="Proteomes" id="UP000821853"/>
    </source>
</evidence>
<evidence type="ECO:0000256" key="5">
    <source>
        <dbReference type="ARBA" id="ARBA00022832"/>
    </source>
</evidence>
<keyword evidence="3 10" id="KW-0808">Transferase</keyword>
<dbReference type="InterPro" id="IPR030457">
    <property type="entry name" value="ELO_CS"/>
</dbReference>
<feature type="transmembrane region" description="Helical" evidence="10">
    <location>
        <begin position="95"/>
        <end position="115"/>
    </location>
</feature>
<protein>
    <recommendedName>
        <fullName evidence="10">Elongation of very long chain fatty acids protein</fullName>
        <ecNumber evidence="10">2.3.1.199</ecNumber>
    </recommendedName>
    <alternativeName>
        <fullName evidence="10">Very-long-chain 3-oxoacyl-CoA synthase</fullName>
    </alternativeName>
</protein>
<keyword evidence="5 10" id="KW-0276">Fatty acid metabolism</keyword>
<feature type="transmembrane region" description="Helical" evidence="10">
    <location>
        <begin position="203"/>
        <end position="225"/>
    </location>
</feature>
<dbReference type="GO" id="GO:0009922">
    <property type="term" value="F:fatty acid elongase activity"/>
    <property type="evidence" value="ECO:0007669"/>
    <property type="project" value="UniProtKB-EC"/>
</dbReference>
<evidence type="ECO:0000256" key="3">
    <source>
        <dbReference type="ARBA" id="ARBA00022679"/>
    </source>
</evidence>
<dbReference type="EC" id="2.3.1.199" evidence="10"/>
<dbReference type="Pfam" id="PF01151">
    <property type="entry name" value="ELO"/>
    <property type="match status" value="1"/>
</dbReference>
<dbReference type="InterPro" id="IPR002076">
    <property type="entry name" value="ELO_fam"/>
</dbReference>
<dbReference type="GO" id="GO:0034626">
    <property type="term" value="P:fatty acid elongation, polyunsaturated fatty acid"/>
    <property type="evidence" value="ECO:0007669"/>
    <property type="project" value="TreeGrafter"/>
</dbReference>
<feature type="transmembrane region" description="Helical" evidence="10">
    <location>
        <begin position="6"/>
        <end position="22"/>
    </location>
</feature>
<evidence type="ECO:0000256" key="1">
    <source>
        <dbReference type="ARBA" id="ARBA00004141"/>
    </source>
</evidence>
<dbReference type="AlphaFoldDB" id="A0A9J6FNH4"/>
<dbReference type="GO" id="GO:0019367">
    <property type="term" value="P:fatty acid elongation, saturated fatty acid"/>
    <property type="evidence" value="ECO:0007669"/>
    <property type="project" value="TreeGrafter"/>
</dbReference>
<evidence type="ECO:0000313" key="11">
    <source>
        <dbReference type="EMBL" id="KAH9363809.1"/>
    </source>
</evidence>
<evidence type="ECO:0000256" key="7">
    <source>
        <dbReference type="ARBA" id="ARBA00023098"/>
    </source>
</evidence>
<keyword evidence="7 10" id="KW-0443">Lipid metabolism</keyword>
<feature type="transmembrane region" description="Helical" evidence="10">
    <location>
        <begin position="122"/>
        <end position="140"/>
    </location>
</feature>
<dbReference type="PROSITE" id="PS01188">
    <property type="entry name" value="ELO"/>
    <property type="match status" value="1"/>
</dbReference>
<dbReference type="GO" id="GO:0005789">
    <property type="term" value="C:endoplasmic reticulum membrane"/>
    <property type="evidence" value="ECO:0007669"/>
    <property type="project" value="TreeGrafter"/>
</dbReference>
<keyword evidence="8 10" id="KW-0472">Membrane</keyword>
<feature type="transmembrane region" description="Helical" evidence="10">
    <location>
        <begin position="146"/>
        <end position="166"/>
    </location>
</feature>
<evidence type="ECO:0000256" key="6">
    <source>
        <dbReference type="ARBA" id="ARBA00022989"/>
    </source>
</evidence>
<keyword evidence="4 10" id="KW-0812">Transmembrane</keyword>
<keyword evidence="12" id="KW-1185">Reference proteome</keyword>
<evidence type="ECO:0000256" key="8">
    <source>
        <dbReference type="ARBA" id="ARBA00023136"/>
    </source>
</evidence>